<sequence length="112" mass="11266">MTGGKVLWRRLASTITRNRSFGAVRQAGESAGGGPTHRPLWTELDRLGPVAAESGGGTSATTSGRETGSRYQPPGGRSCLGGTAGTLCGLHKVPFVPPGGPGAAGRPLERGG</sequence>
<organism evidence="2 3">
    <name type="scientific">Phytohabitans suffuscus</name>
    <dbReference type="NCBI Taxonomy" id="624315"/>
    <lineage>
        <taxon>Bacteria</taxon>
        <taxon>Bacillati</taxon>
        <taxon>Actinomycetota</taxon>
        <taxon>Actinomycetes</taxon>
        <taxon>Micromonosporales</taxon>
        <taxon>Micromonosporaceae</taxon>
    </lineage>
</organism>
<feature type="compositionally biased region" description="Low complexity" evidence="1">
    <location>
        <begin position="59"/>
        <end position="70"/>
    </location>
</feature>
<evidence type="ECO:0000313" key="2">
    <source>
        <dbReference type="EMBL" id="BCB83541.1"/>
    </source>
</evidence>
<reference evidence="2 3" key="2">
    <citation type="submission" date="2020-03" db="EMBL/GenBank/DDBJ databases">
        <authorList>
            <person name="Ichikawa N."/>
            <person name="Kimura A."/>
            <person name="Kitahashi Y."/>
            <person name="Uohara A."/>
        </authorList>
    </citation>
    <scope>NUCLEOTIDE SEQUENCE [LARGE SCALE GENOMIC DNA]</scope>
    <source>
        <strain evidence="2 3">NBRC 105367</strain>
    </source>
</reference>
<feature type="region of interest" description="Disordered" evidence="1">
    <location>
        <begin position="93"/>
        <end position="112"/>
    </location>
</feature>
<proteinExistence type="predicted"/>
<dbReference type="AlphaFoldDB" id="A0A6F8YC58"/>
<gene>
    <name evidence="2" type="ORF">Psuf_008540</name>
</gene>
<keyword evidence="3" id="KW-1185">Reference proteome</keyword>
<name>A0A6F8YC58_9ACTN</name>
<protein>
    <submittedName>
        <fullName evidence="2">Uncharacterized protein</fullName>
    </submittedName>
</protein>
<dbReference type="EMBL" id="AP022871">
    <property type="protein sequence ID" value="BCB83541.1"/>
    <property type="molecule type" value="Genomic_DNA"/>
</dbReference>
<reference evidence="2 3" key="1">
    <citation type="submission" date="2020-03" db="EMBL/GenBank/DDBJ databases">
        <title>Whole genome shotgun sequence of Phytohabitans suffuscus NBRC 105367.</title>
        <authorList>
            <person name="Komaki H."/>
            <person name="Tamura T."/>
        </authorList>
    </citation>
    <scope>NUCLEOTIDE SEQUENCE [LARGE SCALE GENOMIC DNA]</scope>
    <source>
        <strain evidence="2 3">NBRC 105367</strain>
    </source>
</reference>
<dbReference type="KEGG" id="psuu:Psuf_008540"/>
<accession>A0A6F8YC58</accession>
<dbReference type="Proteomes" id="UP000503011">
    <property type="component" value="Chromosome"/>
</dbReference>
<evidence type="ECO:0000256" key="1">
    <source>
        <dbReference type="SAM" id="MobiDB-lite"/>
    </source>
</evidence>
<evidence type="ECO:0000313" key="3">
    <source>
        <dbReference type="Proteomes" id="UP000503011"/>
    </source>
</evidence>
<feature type="region of interest" description="Disordered" evidence="1">
    <location>
        <begin position="23"/>
        <end position="83"/>
    </location>
</feature>